<comment type="function">
    <text evidence="8">Component of the signal peptidase complex (SPC) which catalyzes the cleavage of N-terminal signal sequences from nascent proteins as they are translocated into the lumen of the endoplasmic reticulum. Dispensable for SPC enzymatic activity.</text>
</comment>
<evidence type="ECO:0000256" key="7">
    <source>
        <dbReference type="ARBA" id="ARBA00023136"/>
    </source>
</evidence>
<dbReference type="Proteomes" id="UP000271337">
    <property type="component" value="Unassembled WGS sequence"/>
</dbReference>
<dbReference type="OrthoDB" id="263893at2759"/>
<evidence type="ECO:0000256" key="6">
    <source>
        <dbReference type="ARBA" id="ARBA00022989"/>
    </source>
</evidence>
<dbReference type="VEuPathDB" id="FungiDB:BTJ68_08834"/>
<reference evidence="10 11" key="1">
    <citation type="journal article" date="2018" name="BMC Genomics">
        <title>Genomic evidence for intraspecific hybridization in a clonal and extremely halotolerant yeast.</title>
        <authorList>
            <person name="Gostincar C."/>
            <person name="Stajich J.E."/>
            <person name="Zupancic J."/>
            <person name="Zalar P."/>
            <person name="Gunde-Cimerman N."/>
        </authorList>
    </citation>
    <scope>NUCLEOTIDE SEQUENCE [LARGE SCALE GENOMIC DNA]</scope>
    <source>
        <strain evidence="10 11">EXF-6669</strain>
    </source>
</reference>
<evidence type="ECO:0000256" key="1">
    <source>
        <dbReference type="ARBA" id="ARBA00004477"/>
    </source>
</evidence>
<keyword evidence="5" id="KW-0256">Endoplasmic reticulum</keyword>
<comment type="subcellular location">
    <subcellularLocation>
        <location evidence="1">Endoplasmic reticulum membrane</location>
        <topology evidence="1">Multi-pass membrane protein</topology>
    </subcellularLocation>
</comment>
<dbReference type="Pfam" id="PF06645">
    <property type="entry name" value="SPC12"/>
    <property type="match status" value="1"/>
</dbReference>
<dbReference type="EMBL" id="QWIL01000039">
    <property type="protein sequence ID" value="RMY25349.1"/>
    <property type="molecule type" value="Genomic_DNA"/>
</dbReference>
<name>A0A3M7ADC5_HORWE</name>
<dbReference type="PANTHER" id="PTHR13202:SF0">
    <property type="entry name" value="SIGNAL PEPTIDASE COMPLEX SUBUNIT 1"/>
    <property type="match status" value="1"/>
</dbReference>
<dbReference type="InterPro" id="IPR009542">
    <property type="entry name" value="Spc1/SPCS1"/>
</dbReference>
<evidence type="ECO:0000256" key="8">
    <source>
        <dbReference type="ARBA" id="ARBA00045204"/>
    </source>
</evidence>
<evidence type="ECO:0000256" key="2">
    <source>
        <dbReference type="ARBA" id="ARBA00005245"/>
    </source>
</evidence>
<organism evidence="10 11">
    <name type="scientific">Hortaea werneckii</name>
    <name type="common">Black yeast</name>
    <name type="synonym">Cladosporium werneckii</name>
    <dbReference type="NCBI Taxonomy" id="91943"/>
    <lineage>
        <taxon>Eukaryota</taxon>
        <taxon>Fungi</taxon>
        <taxon>Dikarya</taxon>
        <taxon>Ascomycota</taxon>
        <taxon>Pezizomycotina</taxon>
        <taxon>Dothideomycetes</taxon>
        <taxon>Dothideomycetidae</taxon>
        <taxon>Mycosphaerellales</taxon>
        <taxon>Teratosphaeriaceae</taxon>
        <taxon>Hortaea</taxon>
    </lineage>
</organism>
<evidence type="ECO:0000256" key="5">
    <source>
        <dbReference type="ARBA" id="ARBA00022824"/>
    </source>
</evidence>
<accession>A0A3M7ADC5</accession>
<dbReference type="GO" id="GO:0005787">
    <property type="term" value="C:signal peptidase complex"/>
    <property type="evidence" value="ECO:0007669"/>
    <property type="project" value="InterPro"/>
</dbReference>
<dbReference type="PANTHER" id="PTHR13202">
    <property type="entry name" value="MICROSOMAL SIGNAL PEPTIDASE 12 KDA SUBUNIT"/>
    <property type="match status" value="1"/>
</dbReference>
<evidence type="ECO:0000256" key="3">
    <source>
        <dbReference type="ARBA" id="ARBA00017059"/>
    </source>
</evidence>
<evidence type="ECO:0000256" key="4">
    <source>
        <dbReference type="ARBA" id="ARBA00022692"/>
    </source>
</evidence>
<dbReference type="AlphaFoldDB" id="A0A3M7ADC5"/>
<keyword evidence="7 9" id="KW-0472">Membrane</keyword>
<gene>
    <name evidence="10" type="ORF">D0867_00783</name>
</gene>
<dbReference type="GO" id="GO:0045047">
    <property type="term" value="P:protein targeting to ER"/>
    <property type="evidence" value="ECO:0007669"/>
    <property type="project" value="TreeGrafter"/>
</dbReference>
<comment type="caution">
    <text evidence="10">The sequence shown here is derived from an EMBL/GenBank/DDBJ whole genome shotgun (WGS) entry which is preliminary data.</text>
</comment>
<evidence type="ECO:0000313" key="10">
    <source>
        <dbReference type="EMBL" id="RMY25349.1"/>
    </source>
</evidence>
<sequence length="116" mass="13025">MSPLESDERSIDMDQLLEQARTVWEGEIDFEGQKLAELLTYAILSISGVVAFFAGYFTQNIYNTLYTGLGGTALTFLLVVPPWPFYNQHPQPWLPPKTGRQAWQGVSIEVDGKKVS</sequence>
<protein>
    <recommendedName>
        <fullName evidence="3">Signal peptidase complex subunit 1</fullName>
    </recommendedName>
</protein>
<evidence type="ECO:0000256" key="9">
    <source>
        <dbReference type="SAM" id="Phobius"/>
    </source>
</evidence>
<keyword evidence="4 9" id="KW-0812">Transmembrane</keyword>
<dbReference type="GO" id="GO:0006465">
    <property type="term" value="P:signal peptide processing"/>
    <property type="evidence" value="ECO:0007669"/>
    <property type="project" value="InterPro"/>
</dbReference>
<evidence type="ECO:0000313" key="11">
    <source>
        <dbReference type="Proteomes" id="UP000271337"/>
    </source>
</evidence>
<proteinExistence type="inferred from homology"/>
<feature type="transmembrane region" description="Helical" evidence="9">
    <location>
        <begin position="65"/>
        <end position="86"/>
    </location>
</feature>
<comment type="similarity">
    <text evidence="2">Belongs to the SPCS1 family.</text>
</comment>
<feature type="transmembrane region" description="Helical" evidence="9">
    <location>
        <begin position="38"/>
        <end position="58"/>
    </location>
</feature>
<keyword evidence="6 9" id="KW-1133">Transmembrane helix</keyword>